<dbReference type="Gene3D" id="1.10.238.10">
    <property type="entry name" value="EF-hand"/>
    <property type="match status" value="1"/>
</dbReference>
<feature type="region of interest" description="Disordered" evidence="2">
    <location>
        <begin position="1"/>
        <end position="29"/>
    </location>
</feature>
<sequence length="449" mass="49184">MRLLTPRSSSTPRGKSTQNSHTERKEHWSKVRAISLAAAKAELEIVKPLTLLGGGDKPRLPPLPPSLTKARIPGKNCDAVQSTYHWRPVQVKEHEQSEDDPGRTLGTYINTLSYHLDVKSLGGATPTLIRPESNNFTAQDSIWCYLVTGNLVICKGVVIGTCPRDHDPATGRNIRIARLPVEVRPHRALQFAALSREAYDVGGHVTYTSSLVTLVVTPDGWISGVSGREMEGAIDLSAIRYCLGNGISLTDEVSLHAVDVGGSRLVCLQGTLLERYHVSDSRKPLAMLPESCRPPREIEFVVSGGTPGGFNLMVVRPLRGGGIGGDLMWKDAVWNHDRIHLTGMMYEVAADAMPFSTQSSWSEAMLKVFVHEFQNFLVRKYGSVEASWESAFHSDASCEINFTEFSIGCKNAGYVGNATRLWAAFDEDHSGRISLEELAGVCGELEDRS</sequence>
<dbReference type="EMBL" id="CAJNNV010001569">
    <property type="protein sequence ID" value="CAE8585327.1"/>
    <property type="molecule type" value="Genomic_DNA"/>
</dbReference>
<feature type="domain" description="EF-hand" evidence="3">
    <location>
        <begin position="413"/>
        <end position="448"/>
    </location>
</feature>
<comment type="caution">
    <text evidence="4">The sequence shown here is derived from an EMBL/GenBank/DDBJ whole genome shotgun (WGS) entry which is preliminary data.</text>
</comment>
<organism evidence="4 5">
    <name type="scientific">Polarella glacialis</name>
    <name type="common">Dinoflagellate</name>
    <dbReference type="NCBI Taxonomy" id="89957"/>
    <lineage>
        <taxon>Eukaryota</taxon>
        <taxon>Sar</taxon>
        <taxon>Alveolata</taxon>
        <taxon>Dinophyceae</taxon>
        <taxon>Suessiales</taxon>
        <taxon>Suessiaceae</taxon>
        <taxon>Polarella</taxon>
    </lineage>
</organism>
<dbReference type="OrthoDB" id="424800at2759"/>
<gene>
    <name evidence="4" type="ORF">PGLA1383_LOCUS4236</name>
</gene>
<feature type="compositionally biased region" description="Polar residues" evidence="2">
    <location>
        <begin position="1"/>
        <end position="20"/>
    </location>
</feature>
<dbReference type="InterPro" id="IPR018247">
    <property type="entry name" value="EF_Hand_1_Ca_BS"/>
</dbReference>
<dbReference type="PROSITE" id="PS00018">
    <property type="entry name" value="EF_HAND_1"/>
    <property type="match status" value="1"/>
</dbReference>
<dbReference type="AlphaFoldDB" id="A0A813DGI0"/>
<name>A0A813DGI0_POLGL</name>
<dbReference type="Proteomes" id="UP000654075">
    <property type="component" value="Unassembled WGS sequence"/>
</dbReference>
<evidence type="ECO:0000313" key="4">
    <source>
        <dbReference type="EMBL" id="CAE8585327.1"/>
    </source>
</evidence>
<accession>A0A813DGI0</accession>
<dbReference type="InterPro" id="IPR011992">
    <property type="entry name" value="EF-hand-dom_pair"/>
</dbReference>
<dbReference type="PROSITE" id="PS50222">
    <property type="entry name" value="EF_HAND_2"/>
    <property type="match status" value="1"/>
</dbReference>
<evidence type="ECO:0000256" key="2">
    <source>
        <dbReference type="SAM" id="MobiDB-lite"/>
    </source>
</evidence>
<dbReference type="SUPFAM" id="SSF47473">
    <property type="entry name" value="EF-hand"/>
    <property type="match status" value="1"/>
</dbReference>
<keyword evidence="5" id="KW-1185">Reference proteome</keyword>
<evidence type="ECO:0000259" key="3">
    <source>
        <dbReference type="PROSITE" id="PS50222"/>
    </source>
</evidence>
<dbReference type="GO" id="GO:0005509">
    <property type="term" value="F:calcium ion binding"/>
    <property type="evidence" value="ECO:0007669"/>
    <property type="project" value="InterPro"/>
</dbReference>
<protein>
    <recommendedName>
        <fullName evidence="3">EF-hand domain-containing protein</fullName>
    </recommendedName>
</protein>
<dbReference type="InterPro" id="IPR002048">
    <property type="entry name" value="EF_hand_dom"/>
</dbReference>
<evidence type="ECO:0000256" key="1">
    <source>
        <dbReference type="ARBA" id="ARBA00022837"/>
    </source>
</evidence>
<keyword evidence="1" id="KW-0106">Calcium</keyword>
<proteinExistence type="predicted"/>
<reference evidence="4" key="1">
    <citation type="submission" date="2021-02" db="EMBL/GenBank/DDBJ databases">
        <authorList>
            <person name="Dougan E. K."/>
            <person name="Rhodes N."/>
            <person name="Thang M."/>
            <person name="Chan C."/>
        </authorList>
    </citation>
    <scope>NUCLEOTIDE SEQUENCE</scope>
</reference>
<evidence type="ECO:0000313" key="5">
    <source>
        <dbReference type="Proteomes" id="UP000654075"/>
    </source>
</evidence>